<dbReference type="AlphaFoldDB" id="A0A972NR78"/>
<dbReference type="Gene3D" id="3.30.300.220">
    <property type="match status" value="1"/>
</dbReference>
<gene>
    <name evidence="1" type="ORF">GNZ13_21830</name>
</gene>
<name>A0A972NR78_9BURK</name>
<dbReference type="GO" id="GO:0003824">
    <property type="term" value="F:catalytic activity"/>
    <property type="evidence" value="ECO:0007669"/>
    <property type="project" value="UniProtKB-ARBA"/>
</dbReference>
<comment type="caution">
    <text evidence="1">The sequence shown here is derived from an EMBL/GenBank/DDBJ whole genome shotgun (WGS) entry which is preliminary data.</text>
</comment>
<sequence>MPFKTIRFEAARGIATVTLNRPEKLNAANADMFNELIEAFGRVDADDQIR</sequence>
<dbReference type="InterPro" id="IPR029045">
    <property type="entry name" value="ClpP/crotonase-like_dom_sf"/>
</dbReference>
<evidence type="ECO:0000313" key="1">
    <source>
        <dbReference type="EMBL" id="NPT57144.1"/>
    </source>
</evidence>
<accession>A0A972NR78</accession>
<dbReference type="EMBL" id="WOEZ01000117">
    <property type="protein sequence ID" value="NPT57144.1"/>
    <property type="molecule type" value="Genomic_DNA"/>
</dbReference>
<dbReference type="Proteomes" id="UP000655523">
    <property type="component" value="Unassembled WGS sequence"/>
</dbReference>
<dbReference type="Pfam" id="PF00378">
    <property type="entry name" value="ECH_1"/>
    <property type="match status" value="1"/>
</dbReference>
<evidence type="ECO:0000313" key="2">
    <source>
        <dbReference type="Proteomes" id="UP000655523"/>
    </source>
</evidence>
<organism evidence="1 2">
    <name type="scientific">Paraburkholderia elongata</name>
    <dbReference type="NCBI Taxonomy" id="2675747"/>
    <lineage>
        <taxon>Bacteria</taxon>
        <taxon>Pseudomonadati</taxon>
        <taxon>Pseudomonadota</taxon>
        <taxon>Betaproteobacteria</taxon>
        <taxon>Burkholderiales</taxon>
        <taxon>Burkholderiaceae</taxon>
        <taxon>Paraburkholderia</taxon>
    </lineage>
</organism>
<evidence type="ECO:0008006" key="3">
    <source>
        <dbReference type="Google" id="ProtNLM"/>
    </source>
</evidence>
<dbReference type="RefSeq" id="WP_172167991.1">
    <property type="nucleotide sequence ID" value="NZ_WOEZ01000117.1"/>
</dbReference>
<protein>
    <recommendedName>
        <fullName evidence="3">Enoyl-CoA hydratase</fullName>
    </recommendedName>
</protein>
<proteinExistence type="predicted"/>
<dbReference type="InterPro" id="IPR001753">
    <property type="entry name" value="Enoyl-CoA_hydra/iso"/>
</dbReference>
<keyword evidence="2" id="KW-1185">Reference proteome</keyword>
<reference evidence="1 2" key="1">
    <citation type="submission" date="2019-11" db="EMBL/GenBank/DDBJ databases">
        <title>Metabolism of dissolved organic matter in forest soils.</title>
        <authorList>
            <person name="Cyle K.T."/>
            <person name="Wilhelm R.C."/>
            <person name="Martinez C.E."/>
        </authorList>
    </citation>
    <scope>NUCLEOTIDE SEQUENCE [LARGE SCALE GENOMIC DNA]</scope>
    <source>
        <strain evidence="1 2">5N</strain>
    </source>
</reference>
<dbReference type="SUPFAM" id="SSF52096">
    <property type="entry name" value="ClpP/crotonase"/>
    <property type="match status" value="1"/>
</dbReference>